<dbReference type="Pfam" id="PF23771">
    <property type="entry name" value="DUF7168"/>
    <property type="match status" value="1"/>
</dbReference>
<organism evidence="2 3">
    <name type="scientific">Cellulomonas xylanilytica</name>
    <dbReference type="NCBI Taxonomy" id="233583"/>
    <lineage>
        <taxon>Bacteria</taxon>
        <taxon>Bacillati</taxon>
        <taxon>Actinomycetota</taxon>
        <taxon>Actinomycetes</taxon>
        <taxon>Micrococcales</taxon>
        <taxon>Cellulomonadaceae</taxon>
        <taxon>Cellulomonas</taxon>
    </lineage>
</organism>
<gene>
    <name evidence="2" type="ORF">CXY01_36600</name>
</gene>
<dbReference type="EMBL" id="BJUB01000013">
    <property type="protein sequence ID" value="GEK23140.1"/>
    <property type="molecule type" value="Genomic_DNA"/>
</dbReference>
<dbReference type="RefSeq" id="WP_146930412.1">
    <property type="nucleotide sequence ID" value="NZ_BJUB01000013.1"/>
</dbReference>
<evidence type="ECO:0000259" key="1">
    <source>
        <dbReference type="Pfam" id="PF23771"/>
    </source>
</evidence>
<evidence type="ECO:0000313" key="3">
    <source>
        <dbReference type="Proteomes" id="UP000321118"/>
    </source>
</evidence>
<keyword evidence="3" id="KW-1185">Reference proteome</keyword>
<reference evidence="2 3" key="1">
    <citation type="submission" date="2019-07" db="EMBL/GenBank/DDBJ databases">
        <title>Whole genome shotgun sequence of Cellulomonas xylanilytica NBRC 101102.</title>
        <authorList>
            <person name="Hosoyama A."/>
            <person name="Uohara A."/>
            <person name="Ohji S."/>
            <person name="Ichikawa N."/>
        </authorList>
    </citation>
    <scope>NUCLEOTIDE SEQUENCE [LARGE SCALE GENOMIC DNA]</scope>
    <source>
        <strain evidence="2 3">NBRC 101102</strain>
    </source>
</reference>
<evidence type="ECO:0000313" key="2">
    <source>
        <dbReference type="EMBL" id="GEK23140.1"/>
    </source>
</evidence>
<name>A0A510VD35_9CELL</name>
<feature type="domain" description="DUF7168" evidence="1">
    <location>
        <begin position="66"/>
        <end position="165"/>
    </location>
</feature>
<comment type="caution">
    <text evidence="2">The sequence shown here is derived from an EMBL/GenBank/DDBJ whole genome shotgun (WGS) entry which is preliminary data.</text>
</comment>
<protein>
    <recommendedName>
        <fullName evidence="1">DUF7168 domain-containing protein</fullName>
    </recommendedName>
</protein>
<dbReference type="InterPro" id="IPR055592">
    <property type="entry name" value="DUF7168"/>
</dbReference>
<accession>A0A510VD35</accession>
<dbReference type="AlphaFoldDB" id="A0A510VD35"/>
<sequence length="234" mass="25227">MPKSPDETLALIRTLLAIADGGSPHQPERELARVRAEKLMLRHSIDEAAARMTSESARQPVRTQVHVTGSWVADRIELRNAVYRAFGCRPVRLRRDGVTEFVAFGFASDMSMAAVLVASLEPQLLAEMYRHGGAVSDKRTFAAGFAATVADRLRQFYAEVLVVAETEGTSSALVLAARDSDVDTAVADAFPDLRRTTRRLSGRGWAAGAAAGARADIAVSERTMSASGGRALER</sequence>
<proteinExistence type="predicted"/>
<dbReference type="Proteomes" id="UP000321118">
    <property type="component" value="Unassembled WGS sequence"/>
</dbReference>
<dbReference type="OrthoDB" id="5145833at2"/>